<evidence type="ECO:0000259" key="1">
    <source>
        <dbReference type="Pfam" id="PF04446"/>
    </source>
</evidence>
<dbReference type="PANTHER" id="PTHR12729">
    <property type="entry name" value="TRNA(HIS) GUANYLYLTRANSFERASE-RELATED"/>
    <property type="match status" value="1"/>
</dbReference>
<dbReference type="Proteomes" id="UP001210211">
    <property type="component" value="Unassembled WGS sequence"/>
</dbReference>
<name>A0AAD5Z4U8_9POAL</name>
<dbReference type="AlphaFoldDB" id="A0AAD5Z4U8"/>
<dbReference type="Pfam" id="PF04446">
    <property type="entry name" value="Thg1"/>
    <property type="match status" value="1"/>
</dbReference>
<dbReference type="InterPro" id="IPR024956">
    <property type="entry name" value="tRNAHis_GuaTrfase_cat"/>
</dbReference>
<evidence type="ECO:0000313" key="2">
    <source>
        <dbReference type="EMBL" id="KAJ3686920.1"/>
    </source>
</evidence>
<evidence type="ECO:0000313" key="3">
    <source>
        <dbReference type="Proteomes" id="UP001210211"/>
    </source>
</evidence>
<dbReference type="Gene3D" id="3.30.70.3000">
    <property type="match status" value="1"/>
</dbReference>
<proteinExistence type="predicted"/>
<organism evidence="2 3">
    <name type="scientific">Rhynchospora tenuis</name>
    <dbReference type="NCBI Taxonomy" id="198213"/>
    <lineage>
        <taxon>Eukaryota</taxon>
        <taxon>Viridiplantae</taxon>
        <taxon>Streptophyta</taxon>
        <taxon>Embryophyta</taxon>
        <taxon>Tracheophyta</taxon>
        <taxon>Spermatophyta</taxon>
        <taxon>Magnoliopsida</taxon>
        <taxon>Liliopsida</taxon>
        <taxon>Poales</taxon>
        <taxon>Cyperaceae</taxon>
        <taxon>Cyperoideae</taxon>
        <taxon>Rhynchosporeae</taxon>
        <taxon>Rhynchospora</taxon>
    </lineage>
</organism>
<dbReference type="GO" id="GO:0000287">
    <property type="term" value="F:magnesium ion binding"/>
    <property type="evidence" value="ECO:0007669"/>
    <property type="project" value="InterPro"/>
</dbReference>
<dbReference type="EMBL" id="JAMRDG010000002">
    <property type="protein sequence ID" value="KAJ3686920.1"/>
    <property type="molecule type" value="Genomic_DNA"/>
</dbReference>
<dbReference type="GO" id="GO:0008193">
    <property type="term" value="F:tRNA guanylyltransferase activity"/>
    <property type="evidence" value="ECO:0007669"/>
    <property type="project" value="InterPro"/>
</dbReference>
<keyword evidence="3" id="KW-1185">Reference proteome</keyword>
<accession>A0AAD5Z4U8</accession>
<feature type="domain" description="tRNAHis guanylyltransferase catalytic" evidence="1">
    <location>
        <begin position="28"/>
        <end position="156"/>
    </location>
</feature>
<gene>
    <name evidence="2" type="ORF">LUZ61_016084</name>
</gene>
<reference evidence="2 3" key="1">
    <citation type="journal article" date="2022" name="Cell">
        <title>Repeat-based holocentromeres influence genome architecture and karyotype evolution.</title>
        <authorList>
            <person name="Hofstatter P.G."/>
            <person name="Thangavel G."/>
            <person name="Lux T."/>
            <person name="Neumann P."/>
            <person name="Vondrak T."/>
            <person name="Novak P."/>
            <person name="Zhang M."/>
            <person name="Costa L."/>
            <person name="Castellani M."/>
            <person name="Scott A."/>
            <person name="Toegelov H."/>
            <person name="Fuchs J."/>
            <person name="Mata-Sucre Y."/>
            <person name="Dias Y."/>
            <person name="Vanzela A.L.L."/>
            <person name="Huettel B."/>
            <person name="Almeida C.C.S."/>
            <person name="Simkova H."/>
            <person name="Souza G."/>
            <person name="Pedrosa-Harand A."/>
            <person name="Macas J."/>
            <person name="Mayer K.F.X."/>
            <person name="Houben A."/>
            <person name="Marques A."/>
        </authorList>
    </citation>
    <scope>NUCLEOTIDE SEQUENCE [LARGE SCALE GENOMIC DNA]</scope>
    <source>
        <strain evidence="2">RhyTen1mFocal</strain>
    </source>
</reference>
<dbReference type="InterPro" id="IPR007537">
    <property type="entry name" value="tRNAHis_GuaTrfase_Thg1"/>
</dbReference>
<dbReference type="GO" id="GO:0006400">
    <property type="term" value="P:tRNA modification"/>
    <property type="evidence" value="ECO:0007669"/>
    <property type="project" value="InterPro"/>
</dbReference>
<comment type="caution">
    <text evidence="2">The sequence shown here is derived from an EMBL/GenBank/DDBJ whole genome shotgun (WGS) entry which is preliminary data.</text>
</comment>
<dbReference type="InterPro" id="IPR038469">
    <property type="entry name" value="tRNAHis_GuaTrfase_Thg1_sf"/>
</dbReference>
<protein>
    <recommendedName>
        <fullName evidence="1">tRNAHis guanylyltransferase catalytic domain-containing protein</fullName>
    </recommendedName>
</protein>
<dbReference type="PANTHER" id="PTHR12729:SF6">
    <property type="entry name" value="TRNA(HIS) GUANYLYLTRANSFERASE-RELATED"/>
    <property type="match status" value="1"/>
</dbReference>
<sequence length="183" mass="21308">MIPVIIKNFGTSTPISFMKIAAWGTAKFEYVKNFKADDRLPPSNWIIVRIHGCDFHCFSSIHEFEKPNDSNAASLMNSCASSLREKFPAIVFAYGVSDEYSFVFEESEFCERQASEIVSSFVSYFGSAYVMKWKEFLPDKDLKEVPYFKGRAVCCPKAKIVRDYLACRQFDCMFFFFFFFFFF</sequence>